<proteinExistence type="predicted"/>
<accession>A0ABV5X4Z7</accession>
<dbReference type="InterPro" id="IPR027417">
    <property type="entry name" value="P-loop_NTPase"/>
</dbReference>
<dbReference type="Pfam" id="PF13635">
    <property type="entry name" value="DUF4143"/>
    <property type="match status" value="1"/>
</dbReference>
<dbReference type="Pfam" id="PF13173">
    <property type="entry name" value="AAA_14"/>
    <property type="match status" value="1"/>
</dbReference>
<organism evidence="3 4">
    <name type="scientific">Brevibacterium otitidis</name>
    <dbReference type="NCBI Taxonomy" id="53364"/>
    <lineage>
        <taxon>Bacteria</taxon>
        <taxon>Bacillati</taxon>
        <taxon>Actinomycetota</taxon>
        <taxon>Actinomycetes</taxon>
        <taxon>Micrococcales</taxon>
        <taxon>Brevibacteriaceae</taxon>
        <taxon>Brevibacterium</taxon>
    </lineage>
</organism>
<dbReference type="RefSeq" id="WP_376841500.1">
    <property type="nucleotide sequence ID" value="NZ_JBHMAU010000120.1"/>
</dbReference>
<dbReference type="SUPFAM" id="SSF52540">
    <property type="entry name" value="P-loop containing nucleoside triphosphate hydrolases"/>
    <property type="match status" value="1"/>
</dbReference>
<dbReference type="EMBL" id="JBHMAU010000120">
    <property type="protein sequence ID" value="MFB9777525.1"/>
    <property type="molecule type" value="Genomic_DNA"/>
</dbReference>
<feature type="domain" description="DUF4143" evidence="2">
    <location>
        <begin position="207"/>
        <end position="367"/>
    </location>
</feature>
<gene>
    <name evidence="3" type="ORF">ACFFN1_14190</name>
</gene>
<dbReference type="InterPro" id="IPR041682">
    <property type="entry name" value="AAA_14"/>
</dbReference>
<dbReference type="PANTHER" id="PTHR43566:SF2">
    <property type="entry name" value="DUF4143 DOMAIN-CONTAINING PROTEIN"/>
    <property type="match status" value="1"/>
</dbReference>
<protein>
    <submittedName>
        <fullName evidence="3">ATP-binding protein</fullName>
    </submittedName>
</protein>
<evidence type="ECO:0000259" key="1">
    <source>
        <dbReference type="Pfam" id="PF13173"/>
    </source>
</evidence>
<keyword evidence="3" id="KW-0067">ATP-binding</keyword>
<keyword evidence="3" id="KW-0547">Nucleotide-binding</keyword>
<keyword evidence="4" id="KW-1185">Reference proteome</keyword>
<comment type="caution">
    <text evidence="3">The sequence shown here is derived from an EMBL/GenBank/DDBJ whole genome shotgun (WGS) entry which is preliminary data.</text>
</comment>
<evidence type="ECO:0000313" key="3">
    <source>
        <dbReference type="EMBL" id="MFB9777525.1"/>
    </source>
</evidence>
<reference evidence="3 4" key="1">
    <citation type="submission" date="2024-09" db="EMBL/GenBank/DDBJ databases">
        <authorList>
            <person name="Sun Q."/>
            <person name="Mori K."/>
        </authorList>
    </citation>
    <scope>NUCLEOTIDE SEQUENCE [LARGE SCALE GENOMIC DNA]</scope>
    <source>
        <strain evidence="3 4">JCM 11683</strain>
    </source>
</reference>
<sequence length="421" mass="46464">MNALIERHSAPLLRQLAEHFPAVEVLGARQVGKSTLTQQVSEEFAAAGASVLTFTMDDPETRSVAVNDPRGFLAQNTEGMMVIDEFQRVPELILPLKAEIDQYRKPGRFLITGSSKLTTGEAAADSLAGRVVSLQIRGFSQGELADTRDDFIARVLAGFNPATETTALTRNDYVDIIARGSMPEMQELPERIRNTWLNSYITRLVSRDIQDLSKIRQPEQVMALLRALAAVQGSETVIGRLANDLDIAASSAAQYLRLLQGLFLVDQLPPWTPNLLKREVGRHKTVISDPGVGLWLTGMKPATLKDLVKGQAFGGVLEAFVASELLRQKTWANDEWELFHYRSPDGREIDLVIELADGRVIALEVKAASSVAPADYRHLTWLREQFGERFVAGYVLTTDTQGRFLGDRLAALPVASLWSNA</sequence>
<name>A0ABV5X4Z7_9MICO</name>
<evidence type="ECO:0000259" key="2">
    <source>
        <dbReference type="Pfam" id="PF13635"/>
    </source>
</evidence>
<feature type="domain" description="AAA" evidence="1">
    <location>
        <begin position="21"/>
        <end position="144"/>
    </location>
</feature>
<dbReference type="InterPro" id="IPR025420">
    <property type="entry name" value="DUF4143"/>
</dbReference>
<dbReference type="Proteomes" id="UP001589707">
    <property type="component" value="Unassembled WGS sequence"/>
</dbReference>
<dbReference type="GO" id="GO:0005524">
    <property type="term" value="F:ATP binding"/>
    <property type="evidence" value="ECO:0007669"/>
    <property type="project" value="UniProtKB-KW"/>
</dbReference>
<dbReference type="PANTHER" id="PTHR43566">
    <property type="entry name" value="CONSERVED PROTEIN"/>
    <property type="match status" value="1"/>
</dbReference>
<evidence type="ECO:0000313" key="4">
    <source>
        <dbReference type="Proteomes" id="UP001589707"/>
    </source>
</evidence>